<dbReference type="AlphaFoldDB" id="A0A6J6JJW4"/>
<reference evidence="1" key="1">
    <citation type="submission" date="2020-05" db="EMBL/GenBank/DDBJ databases">
        <authorList>
            <person name="Chiriac C."/>
            <person name="Salcher M."/>
            <person name="Ghai R."/>
            <person name="Kavagutti S V."/>
        </authorList>
    </citation>
    <scope>NUCLEOTIDE SEQUENCE</scope>
</reference>
<proteinExistence type="predicted"/>
<protein>
    <submittedName>
        <fullName evidence="1">Unannotated protein</fullName>
    </submittedName>
</protein>
<gene>
    <name evidence="1" type="ORF">UFOPK1960_01007</name>
</gene>
<dbReference type="PROSITE" id="PS51257">
    <property type="entry name" value="PROKAR_LIPOPROTEIN"/>
    <property type="match status" value="1"/>
</dbReference>
<accession>A0A6J6JJW4</accession>
<sequence>MRSEAVLPFPSRLCHNDYYGRSILVVLLVLGCQSSIP</sequence>
<organism evidence="1">
    <name type="scientific">freshwater metagenome</name>
    <dbReference type="NCBI Taxonomy" id="449393"/>
    <lineage>
        <taxon>unclassified sequences</taxon>
        <taxon>metagenomes</taxon>
        <taxon>ecological metagenomes</taxon>
    </lineage>
</organism>
<dbReference type="EMBL" id="CAEZVL010000165">
    <property type="protein sequence ID" value="CAB4636403.1"/>
    <property type="molecule type" value="Genomic_DNA"/>
</dbReference>
<evidence type="ECO:0000313" key="1">
    <source>
        <dbReference type="EMBL" id="CAB4636403.1"/>
    </source>
</evidence>
<name>A0A6J6JJW4_9ZZZZ</name>